<dbReference type="EMBL" id="JBHTMC010000023">
    <property type="protein sequence ID" value="MFD1264067.1"/>
    <property type="molecule type" value="Genomic_DNA"/>
</dbReference>
<dbReference type="Proteomes" id="UP001597158">
    <property type="component" value="Unassembled WGS sequence"/>
</dbReference>
<feature type="domain" description="ABC transporter" evidence="4">
    <location>
        <begin position="16"/>
        <end position="259"/>
    </location>
</feature>
<dbReference type="GO" id="GO:0005524">
    <property type="term" value="F:ATP binding"/>
    <property type="evidence" value="ECO:0007669"/>
    <property type="project" value="UniProtKB-KW"/>
</dbReference>
<dbReference type="PANTHER" id="PTHR24220:SF659">
    <property type="entry name" value="TRANSPORTER, PUTATIVE-RELATED"/>
    <property type="match status" value="1"/>
</dbReference>
<evidence type="ECO:0000256" key="3">
    <source>
        <dbReference type="ARBA" id="ARBA00022840"/>
    </source>
</evidence>
<sequence>MNTDSIDAQAVPEHPVRLQGAAIAYGGQRVLDDISLDIAPGERVAVIGPSGAGKTTLFRLIAGLVKPAAGCALTLGEDTRRLRGRRLARLRRELGFLYQQDNLIPQLRVVHNVLMGRLGHWSLARALLSLLWPQQIERARAALARVELADKLWALPDELSGGQQQRVAVARLIVQQPRLVLADEPVSALDLRLGREIIGLLCQLAQRDGVTLVVNLHTLDLLQGHFDRVIALRGGRLFWQGEPAQITQHLLRELYGAEYRALHLDEIEVQE</sequence>
<protein>
    <submittedName>
        <fullName evidence="5">Phosphonate ABC transporter ATP-binding protein</fullName>
    </submittedName>
</protein>
<name>A0ABW3WGG6_9RHOO</name>
<keyword evidence="1" id="KW-1003">Cell membrane</keyword>
<dbReference type="InterPro" id="IPR027417">
    <property type="entry name" value="P-loop_NTPase"/>
</dbReference>
<evidence type="ECO:0000259" key="4">
    <source>
        <dbReference type="PROSITE" id="PS50893"/>
    </source>
</evidence>
<keyword evidence="3 5" id="KW-0067">ATP-binding</keyword>
<dbReference type="PROSITE" id="PS00211">
    <property type="entry name" value="ABC_TRANSPORTER_1"/>
    <property type="match status" value="1"/>
</dbReference>
<dbReference type="InterPro" id="IPR017871">
    <property type="entry name" value="ABC_transporter-like_CS"/>
</dbReference>
<dbReference type="SMART" id="SM00382">
    <property type="entry name" value="AAA"/>
    <property type="match status" value="1"/>
</dbReference>
<dbReference type="PROSITE" id="PS50893">
    <property type="entry name" value="ABC_TRANSPORTER_2"/>
    <property type="match status" value="1"/>
</dbReference>
<gene>
    <name evidence="5" type="ORF">ACFQ4M_10780</name>
</gene>
<accession>A0ABW3WGG6</accession>
<keyword evidence="1" id="KW-0472">Membrane</keyword>
<reference evidence="6" key="1">
    <citation type="journal article" date="2019" name="Int. J. Syst. Evol. Microbiol.">
        <title>The Global Catalogue of Microorganisms (GCM) 10K type strain sequencing project: providing services to taxonomists for standard genome sequencing and annotation.</title>
        <authorList>
            <consortium name="The Broad Institute Genomics Platform"/>
            <consortium name="The Broad Institute Genome Sequencing Center for Infectious Disease"/>
            <person name="Wu L."/>
            <person name="Ma J."/>
        </authorList>
    </citation>
    <scope>NUCLEOTIDE SEQUENCE [LARGE SCALE GENOMIC DNA]</scope>
    <source>
        <strain evidence="6">CCUG 48884</strain>
    </source>
</reference>
<dbReference type="RefSeq" id="WP_277834530.1">
    <property type="nucleotide sequence ID" value="NZ_JARQZE010000014.1"/>
</dbReference>
<organism evidence="5 6">
    <name type="scientific">Thauera mechernichensis</name>
    <dbReference type="NCBI Taxonomy" id="82788"/>
    <lineage>
        <taxon>Bacteria</taxon>
        <taxon>Pseudomonadati</taxon>
        <taxon>Pseudomonadota</taxon>
        <taxon>Betaproteobacteria</taxon>
        <taxon>Rhodocyclales</taxon>
        <taxon>Zoogloeaceae</taxon>
        <taxon>Thauera</taxon>
    </lineage>
</organism>
<keyword evidence="6" id="KW-1185">Reference proteome</keyword>
<evidence type="ECO:0000256" key="2">
    <source>
        <dbReference type="ARBA" id="ARBA00022741"/>
    </source>
</evidence>
<keyword evidence="2" id="KW-0547">Nucleotide-binding</keyword>
<evidence type="ECO:0000256" key="1">
    <source>
        <dbReference type="ARBA" id="ARBA00022475"/>
    </source>
</evidence>
<evidence type="ECO:0000313" key="6">
    <source>
        <dbReference type="Proteomes" id="UP001597158"/>
    </source>
</evidence>
<dbReference type="InterPro" id="IPR015854">
    <property type="entry name" value="ABC_transpr_LolD-like"/>
</dbReference>
<dbReference type="Gene3D" id="3.40.50.300">
    <property type="entry name" value="P-loop containing nucleotide triphosphate hydrolases"/>
    <property type="match status" value="1"/>
</dbReference>
<dbReference type="Pfam" id="PF00005">
    <property type="entry name" value="ABC_tran"/>
    <property type="match status" value="1"/>
</dbReference>
<dbReference type="InterPro" id="IPR003439">
    <property type="entry name" value="ABC_transporter-like_ATP-bd"/>
</dbReference>
<evidence type="ECO:0000313" key="5">
    <source>
        <dbReference type="EMBL" id="MFD1264067.1"/>
    </source>
</evidence>
<dbReference type="PANTHER" id="PTHR24220">
    <property type="entry name" value="IMPORT ATP-BINDING PROTEIN"/>
    <property type="match status" value="1"/>
</dbReference>
<dbReference type="SUPFAM" id="SSF52540">
    <property type="entry name" value="P-loop containing nucleoside triphosphate hydrolases"/>
    <property type="match status" value="1"/>
</dbReference>
<dbReference type="InterPro" id="IPR003593">
    <property type="entry name" value="AAA+_ATPase"/>
</dbReference>
<proteinExistence type="predicted"/>
<comment type="caution">
    <text evidence="5">The sequence shown here is derived from an EMBL/GenBank/DDBJ whole genome shotgun (WGS) entry which is preliminary data.</text>
</comment>